<keyword evidence="3" id="KW-1015">Disulfide bond</keyword>
<dbReference type="AlphaFoldDB" id="A0A8J2H5V8"/>
<keyword evidence="6" id="KW-1185">Reference proteome</keyword>
<evidence type="ECO:0000256" key="2">
    <source>
        <dbReference type="ARBA" id="ARBA00022525"/>
    </source>
</evidence>
<dbReference type="PRINTS" id="PR00838">
    <property type="entry name" value="V5ALLERGEN"/>
</dbReference>
<evidence type="ECO:0000259" key="4">
    <source>
        <dbReference type="SMART" id="SM00198"/>
    </source>
</evidence>
<dbReference type="Proteomes" id="UP000786811">
    <property type="component" value="Unassembled WGS sequence"/>
</dbReference>
<dbReference type="InterPro" id="IPR035940">
    <property type="entry name" value="CAP_sf"/>
</dbReference>
<feature type="non-terminal residue" evidence="5">
    <location>
        <position position="1059"/>
    </location>
</feature>
<dbReference type="PANTHER" id="PTHR10334">
    <property type="entry name" value="CYSTEINE-RICH SECRETORY PROTEIN-RELATED"/>
    <property type="match status" value="1"/>
</dbReference>
<dbReference type="InterPro" id="IPR002413">
    <property type="entry name" value="V5_allergen-like"/>
</dbReference>
<dbReference type="InterPro" id="IPR001283">
    <property type="entry name" value="CRISP-related"/>
</dbReference>
<dbReference type="Pfam" id="PF00188">
    <property type="entry name" value="CAP"/>
    <property type="match status" value="5"/>
</dbReference>
<dbReference type="GO" id="GO:0005576">
    <property type="term" value="C:extracellular region"/>
    <property type="evidence" value="ECO:0007669"/>
    <property type="project" value="UniProtKB-SubCell"/>
</dbReference>
<accession>A0A8J2H5V8</accession>
<gene>
    <name evidence="5" type="ORF">HICCMSTLAB_LOCUS2372</name>
</gene>
<feature type="domain" description="SCP" evidence="4">
    <location>
        <begin position="101"/>
        <end position="254"/>
    </location>
</feature>
<dbReference type="InterPro" id="IPR014044">
    <property type="entry name" value="CAP_dom"/>
</dbReference>
<dbReference type="PROSITE" id="PS01009">
    <property type="entry name" value="CRISP_1"/>
    <property type="match status" value="3"/>
</dbReference>
<organism evidence="5 6">
    <name type="scientific">Cotesia congregata</name>
    <name type="common">Parasitoid wasp</name>
    <name type="synonym">Apanteles congregatus</name>
    <dbReference type="NCBI Taxonomy" id="51543"/>
    <lineage>
        <taxon>Eukaryota</taxon>
        <taxon>Metazoa</taxon>
        <taxon>Ecdysozoa</taxon>
        <taxon>Arthropoda</taxon>
        <taxon>Hexapoda</taxon>
        <taxon>Insecta</taxon>
        <taxon>Pterygota</taxon>
        <taxon>Neoptera</taxon>
        <taxon>Endopterygota</taxon>
        <taxon>Hymenoptera</taxon>
        <taxon>Apocrita</taxon>
        <taxon>Ichneumonoidea</taxon>
        <taxon>Braconidae</taxon>
        <taxon>Microgastrinae</taxon>
        <taxon>Cotesia</taxon>
    </lineage>
</organism>
<comment type="caution">
    <text evidence="5">The sequence shown here is derived from an EMBL/GenBank/DDBJ whole genome shotgun (WGS) entry which is preliminary data.</text>
</comment>
<dbReference type="PROSITE" id="PS01010">
    <property type="entry name" value="CRISP_2"/>
    <property type="match status" value="1"/>
</dbReference>
<dbReference type="EMBL" id="CAJNRD030001117">
    <property type="protein sequence ID" value="CAG5077104.1"/>
    <property type="molecule type" value="Genomic_DNA"/>
</dbReference>
<proteinExistence type="predicted"/>
<dbReference type="OrthoDB" id="414826at2759"/>
<feature type="non-terminal residue" evidence="5">
    <location>
        <position position="1"/>
    </location>
</feature>
<evidence type="ECO:0000256" key="1">
    <source>
        <dbReference type="ARBA" id="ARBA00004613"/>
    </source>
</evidence>
<dbReference type="CDD" id="cd05380">
    <property type="entry name" value="CAP_euk"/>
    <property type="match status" value="5"/>
</dbReference>
<dbReference type="SMART" id="SM00198">
    <property type="entry name" value="SCP"/>
    <property type="match status" value="5"/>
</dbReference>
<keyword evidence="2" id="KW-0964">Secreted</keyword>
<evidence type="ECO:0000256" key="3">
    <source>
        <dbReference type="ARBA" id="ARBA00023157"/>
    </source>
</evidence>
<feature type="domain" description="SCP" evidence="4">
    <location>
        <begin position="896"/>
        <end position="1055"/>
    </location>
</feature>
<feature type="domain" description="SCP" evidence="4">
    <location>
        <begin position="273"/>
        <end position="425"/>
    </location>
</feature>
<evidence type="ECO:0000313" key="5">
    <source>
        <dbReference type="EMBL" id="CAG5077104.1"/>
    </source>
</evidence>
<protein>
    <submittedName>
        <fullName evidence="5">Similar to Venom allergen 3 homolog (Dinoponera quadriceps)</fullName>
    </submittedName>
</protein>
<dbReference type="Gene3D" id="3.40.33.10">
    <property type="entry name" value="CAP"/>
    <property type="match status" value="6"/>
</dbReference>
<dbReference type="SUPFAM" id="SSF55797">
    <property type="entry name" value="PR-1-like"/>
    <property type="match status" value="6"/>
</dbReference>
<feature type="domain" description="SCP" evidence="4">
    <location>
        <begin position="430"/>
        <end position="582"/>
    </location>
</feature>
<feature type="domain" description="SCP" evidence="4">
    <location>
        <begin position="697"/>
        <end position="842"/>
    </location>
</feature>
<reference evidence="5" key="1">
    <citation type="submission" date="2021-04" db="EMBL/GenBank/DDBJ databases">
        <authorList>
            <person name="Chebbi M.A.C M."/>
        </authorList>
    </citation>
    <scope>NUCLEOTIDE SEQUENCE</scope>
</reference>
<dbReference type="PRINTS" id="PR00837">
    <property type="entry name" value="V5TPXLIKE"/>
</dbReference>
<evidence type="ECO:0000313" key="6">
    <source>
        <dbReference type="Proteomes" id="UP000786811"/>
    </source>
</evidence>
<comment type="subcellular location">
    <subcellularLocation>
        <location evidence="1">Secreted</location>
    </subcellularLocation>
</comment>
<name>A0A8J2H5V8_COTCN</name>
<dbReference type="InterPro" id="IPR018244">
    <property type="entry name" value="Allrgn_V5/Tpx1_CS"/>
</dbReference>
<sequence length="1059" mass="121128">QASSVNLVSITISIRLVIAWTENLLISLSFKRNTVTRWPSSVSDGNTKYSLVHYLKSEQSKKAWQCQDVVQHHLVKNATEILYCLLEESCHCPRLHVTLLGYENDKLIESKGMEKRGSPGPQPAGDIGPLKWNDQLAEIAQRWANQCLKGHDECKSAYYVGQNIGGGYVYPGELTLEEIIKGWYDEVQLFNANHVDRFAGSQPNRIIGHYTQLVSGRTTEIGCGILKNYKSFPEVQAKKTTLICNYGPGGNILDQPMNPGCKFFMITNVLTPEEKKEILNLHNELRYKHATMSESYGELPFPENYKEFTWSDELAEIAQTWTNQCMGRDQHDKCRRTDKIEHVAQNIAEGEGSIRDLVNQWYGDLRVLKSSDYRKLEEWDRWEVETQAYRYKTFVWSEVRELGCGVSVLPNRNTCKNSMIKNQKFSLNFTEKIQILNLHNEYRQKVARGKETRELFEVSQPAGIIGNLTWNDELAKIALRWARQCIFDNDQCRDIKKGRVGQNIAKLGGDGPYGPSFNMLISSWYDEVEKFDSRYVKNFHMDNQTRKKVGHYTQLVWGNTKEVGCGIMRNFNKTDKLVYDFDRKLIPKFNPDPETFNKISNFTQILWHKTAEVGCARAVDEIGVKLYKITLVCNWKPAGNIFGTYFFTPFWQLLLLLLLLIDVIQKLAMGSNILLVSISPAPASTCNKVQTTGVKDYEKKEIVDAHNKFRAKVASGKESLGHPGPQPAGIIPPLKWDDELAKTAQIWANQCQMGHDKCRDVDRFQVGQNIATKMHSAKHVATMSELVQLWYDEVKDFDSRQVSAFKWQSTPQIGHYTQLVWGDTTTVGCGLISLIHFHNNVAMISLVLVLAVVGSALSWRCNPPTCNGAQHTMCRYRSAWPAATCGTVQSSSLTSGEINDILRTHNDKRAFVARGAERRGIAGPQPAGRIPPLTWDNELAQIAQRWANQCQFGHDTCRNVDRFRVGQNIAKMMYSNNYHVRLSDLVEHWYNEVKDFNRNYVRRFRWQSSPKIGHYTQLVWGNTRTVGCGAIRYKDWYWYTTYLVCNYGPTGNYIGQRVY</sequence>